<dbReference type="SUPFAM" id="SSF53474">
    <property type="entry name" value="alpha/beta-Hydrolases"/>
    <property type="match status" value="1"/>
</dbReference>
<dbReference type="Proteomes" id="UP001185092">
    <property type="component" value="Unassembled WGS sequence"/>
</dbReference>
<dbReference type="Pfam" id="PF00930">
    <property type="entry name" value="DPPIV_N"/>
    <property type="match status" value="1"/>
</dbReference>
<keyword evidence="1" id="KW-0732">Signal</keyword>
<dbReference type="RefSeq" id="WP_309938674.1">
    <property type="nucleotide sequence ID" value="NZ_AP025305.1"/>
</dbReference>
<dbReference type="InterPro" id="IPR001375">
    <property type="entry name" value="Peptidase_S9_cat"/>
</dbReference>
<evidence type="ECO:0000259" key="3">
    <source>
        <dbReference type="Pfam" id="PF00930"/>
    </source>
</evidence>
<name>A0AAE3XNR4_9BACT</name>
<dbReference type="AlphaFoldDB" id="A0AAE3XNR4"/>
<dbReference type="PANTHER" id="PTHR11731:SF193">
    <property type="entry name" value="DIPEPTIDYL PEPTIDASE 9"/>
    <property type="match status" value="1"/>
</dbReference>
<evidence type="ECO:0000259" key="2">
    <source>
        <dbReference type="Pfam" id="PF00326"/>
    </source>
</evidence>
<comment type="caution">
    <text evidence="4">The sequence shown here is derived from an EMBL/GenBank/DDBJ whole genome shotgun (WGS) entry which is preliminary data.</text>
</comment>
<dbReference type="Pfam" id="PF00326">
    <property type="entry name" value="Peptidase_S9"/>
    <property type="match status" value="1"/>
</dbReference>
<evidence type="ECO:0000256" key="1">
    <source>
        <dbReference type="SAM" id="SignalP"/>
    </source>
</evidence>
<keyword evidence="4" id="KW-0378">Hydrolase</keyword>
<dbReference type="EC" id="3.4.14.5" evidence="4"/>
<gene>
    <name evidence="4" type="ORF">HNQ88_002168</name>
</gene>
<dbReference type="GO" id="GO:0008239">
    <property type="term" value="F:dipeptidyl-peptidase activity"/>
    <property type="evidence" value="ECO:0007669"/>
    <property type="project" value="UniProtKB-EC"/>
</dbReference>
<accession>A0AAE3XNR4</accession>
<dbReference type="Gene3D" id="3.40.50.1820">
    <property type="entry name" value="alpha/beta hydrolase"/>
    <property type="match status" value="1"/>
</dbReference>
<feature type="chain" id="PRO_5042221591" evidence="1">
    <location>
        <begin position="22"/>
        <end position="713"/>
    </location>
</feature>
<dbReference type="GO" id="GO:0006508">
    <property type="term" value="P:proteolysis"/>
    <property type="evidence" value="ECO:0007669"/>
    <property type="project" value="InterPro"/>
</dbReference>
<dbReference type="GO" id="GO:0008236">
    <property type="term" value="F:serine-type peptidase activity"/>
    <property type="evidence" value="ECO:0007669"/>
    <property type="project" value="InterPro"/>
</dbReference>
<feature type="signal peptide" evidence="1">
    <location>
        <begin position="1"/>
        <end position="21"/>
    </location>
</feature>
<dbReference type="InterPro" id="IPR050278">
    <property type="entry name" value="Serine_Prot_S9B/DPPIV"/>
</dbReference>
<dbReference type="EMBL" id="JAVDQD010000002">
    <property type="protein sequence ID" value="MDR6239131.1"/>
    <property type="molecule type" value="Genomic_DNA"/>
</dbReference>
<reference evidence="4" key="1">
    <citation type="submission" date="2023-07" db="EMBL/GenBank/DDBJ databases">
        <title>Genomic Encyclopedia of Type Strains, Phase IV (KMG-IV): sequencing the most valuable type-strain genomes for metagenomic binning, comparative biology and taxonomic classification.</title>
        <authorList>
            <person name="Goeker M."/>
        </authorList>
    </citation>
    <scope>NUCLEOTIDE SEQUENCE</scope>
    <source>
        <strain evidence="4">DSM 26174</strain>
    </source>
</reference>
<protein>
    <submittedName>
        <fullName evidence="4">Dipeptidyl-peptidase-4</fullName>
        <ecNumber evidence="4">3.4.14.5</ecNumber>
    </submittedName>
</protein>
<proteinExistence type="predicted"/>
<sequence>MMRRKGMLMIVMLLCVLSVSAQQLQDLTLETAVMQRGRALAPKRLAQLHWVPNSSSYYYVDGEVLFTGNAKSSSDKVLCRLDDLKKEFVELNSMKRFPKINWWDSNNFWFEKGDSFYNYSVKDSRLYKVMRIDKSAMDKDYQPAKNLLAYTKANNLFIMKDGDEIAITDDKGPAIVNGKSVHRNEFGIHKGTFWSPESDKLAFYRNDQREVTDYPLLNIDTRPATAMPFKYPMAGMTNESVTIGVYDVNSGEKIYLETGVGEDNEYLTNIAWGPEGEYLYVAVLNRDQNFLKMQQYDAQSGKMISTIFEESSEKYVQPLHPITFVPNRKNEFIWMSERDGYNHIYRYNTSGKLLNQVTQGEWVVTECLGFDLGSKNVYAIATANDGLDRKIIKSTLSNSKSKDLTTKSGTYHAELNKHNNHLLTNFSSLEVPRKQEVQSEKKVVKTLLDAPDPYAGYEIGDIEFHKLKATDSSVLNCRMIKPVDFDENQRYPVLVYVYGGPNVQLVRNTFGGGISPWMQYMAQKGYIVFTLDNRGTANRGRDFEQATFRNLGTIESVDQLTGVEYLASLPYVDTEKLAVHGWSFGGFMTTTLMTKSPSTFKVGVAGGPVIDWKYYEVMYTERYMDTPENNPAGYANSNLIDKAKELEGDLLMIHGLDDDVVVVQHSLLFVKSCVDEGIPLDYFVYPGHKHNVRGKDRVHLMQKVLNYILEKNR</sequence>
<evidence type="ECO:0000313" key="4">
    <source>
        <dbReference type="EMBL" id="MDR6239131.1"/>
    </source>
</evidence>
<keyword evidence="5" id="KW-1185">Reference proteome</keyword>
<organism evidence="4 5">
    <name type="scientific">Aureibacter tunicatorum</name>
    <dbReference type="NCBI Taxonomy" id="866807"/>
    <lineage>
        <taxon>Bacteria</taxon>
        <taxon>Pseudomonadati</taxon>
        <taxon>Bacteroidota</taxon>
        <taxon>Cytophagia</taxon>
        <taxon>Cytophagales</taxon>
        <taxon>Persicobacteraceae</taxon>
        <taxon>Aureibacter</taxon>
    </lineage>
</organism>
<feature type="domain" description="Peptidase S9 prolyl oligopeptidase catalytic" evidence="2">
    <location>
        <begin position="518"/>
        <end position="710"/>
    </location>
</feature>
<evidence type="ECO:0000313" key="5">
    <source>
        <dbReference type="Proteomes" id="UP001185092"/>
    </source>
</evidence>
<dbReference type="SUPFAM" id="SSF82171">
    <property type="entry name" value="DPP6 N-terminal domain-like"/>
    <property type="match status" value="1"/>
</dbReference>
<dbReference type="InterPro" id="IPR029058">
    <property type="entry name" value="AB_hydrolase_fold"/>
</dbReference>
<dbReference type="InterPro" id="IPR002469">
    <property type="entry name" value="Peptidase_S9B_N"/>
</dbReference>
<dbReference type="Gene3D" id="2.140.10.30">
    <property type="entry name" value="Dipeptidylpeptidase IV, N-terminal domain"/>
    <property type="match status" value="1"/>
</dbReference>
<dbReference type="PANTHER" id="PTHR11731">
    <property type="entry name" value="PROTEASE FAMILY S9B,C DIPEPTIDYL-PEPTIDASE IV-RELATED"/>
    <property type="match status" value="1"/>
</dbReference>
<feature type="domain" description="Dipeptidylpeptidase IV N-terminal" evidence="3">
    <location>
        <begin position="114"/>
        <end position="432"/>
    </location>
</feature>